<dbReference type="GO" id="GO:0016740">
    <property type="term" value="F:transferase activity"/>
    <property type="evidence" value="ECO:0007669"/>
    <property type="project" value="UniProtKB-KW"/>
</dbReference>
<comment type="similarity">
    <text evidence="1">Belongs to the LytR/CpsA/Psr (LCP) family.</text>
</comment>
<feature type="domain" description="Cell envelope-related transcriptional attenuator" evidence="4">
    <location>
        <begin position="269"/>
        <end position="382"/>
    </location>
</feature>
<dbReference type="EMBL" id="BAABIS010000001">
    <property type="protein sequence ID" value="GAA4848461.1"/>
    <property type="molecule type" value="Genomic_DNA"/>
</dbReference>
<evidence type="ECO:0000259" key="4">
    <source>
        <dbReference type="Pfam" id="PF03816"/>
    </source>
</evidence>
<dbReference type="PANTHER" id="PTHR33392:SF6">
    <property type="entry name" value="POLYISOPRENYL-TEICHOIC ACID--PEPTIDOGLYCAN TEICHOIC ACID TRANSFERASE TAGU"/>
    <property type="match status" value="1"/>
</dbReference>
<protein>
    <submittedName>
        <fullName evidence="6">Polydiglycosylphosphate transferase PdtA</fullName>
    </submittedName>
</protein>
<evidence type="ECO:0000313" key="7">
    <source>
        <dbReference type="Proteomes" id="UP001501752"/>
    </source>
</evidence>
<organism evidence="6 7">
    <name type="scientific">Kitasatospora terrestris</name>
    <dbReference type="NCBI Taxonomy" id="258051"/>
    <lineage>
        <taxon>Bacteria</taxon>
        <taxon>Bacillati</taxon>
        <taxon>Actinomycetota</taxon>
        <taxon>Actinomycetes</taxon>
        <taxon>Kitasatosporales</taxon>
        <taxon>Streptomycetaceae</taxon>
        <taxon>Kitasatospora</taxon>
    </lineage>
</organism>
<feature type="transmembrane region" description="Helical" evidence="3">
    <location>
        <begin position="190"/>
        <end position="210"/>
    </location>
</feature>
<reference evidence="7" key="1">
    <citation type="journal article" date="2019" name="Int. J. Syst. Evol. Microbiol.">
        <title>The Global Catalogue of Microorganisms (GCM) 10K type strain sequencing project: providing services to taxonomists for standard genome sequencing and annotation.</title>
        <authorList>
            <consortium name="The Broad Institute Genomics Platform"/>
            <consortium name="The Broad Institute Genome Sequencing Center for Infectious Disease"/>
            <person name="Wu L."/>
            <person name="Ma J."/>
        </authorList>
    </citation>
    <scope>NUCLEOTIDE SEQUENCE [LARGE SCALE GENOMIC DNA]</scope>
    <source>
        <strain evidence="7">JCM 13006</strain>
    </source>
</reference>
<dbReference type="Gene3D" id="3.40.630.190">
    <property type="entry name" value="LCP protein"/>
    <property type="match status" value="1"/>
</dbReference>
<dbReference type="InterPro" id="IPR004474">
    <property type="entry name" value="LytR_CpsA_psr"/>
</dbReference>
<evidence type="ECO:0000313" key="6">
    <source>
        <dbReference type="EMBL" id="GAA4848461.1"/>
    </source>
</evidence>
<name>A0ABP9DK94_9ACTN</name>
<evidence type="ECO:0000256" key="3">
    <source>
        <dbReference type="SAM" id="Phobius"/>
    </source>
</evidence>
<accession>A0ABP9DK94</accession>
<keyword evidence="3" id="KW-0472">Membrane</keyword>
<proteinExistence type="inferred from homology"/>
<feature type="compositionally biased region" description="Low complexity" evidence="2">
    <location>
        <begin position="69"/>
        <end position="101"/>
    </location>
</feature>
<feature type="domain" description="LytR/CpsA/Psr regulator C-terminal" evidence="5">
    <location>
        <begin position="465"/>
        <end position="552"/>
    </location>
</feature>
<sequence>MTEDQGWYGQQGQQYPQDPYHQQQPQYDQYGRPVYPQQQDPYYPQQQQYEQQQYDQPQYDQYGRPVHPQQPQEYYQQPYPQQEYYQPQPVQPVAQPQSVQPVAPPPAAAPPVRAPRPRQAEPEPVVDEGPSERVGGSRAARASADSYTTGEFTFVDEVTEESQDAIDWLKFAESRSEVRAERRRRLRNRLIGAAVALALVGGGVGGYLWWNREETAAKAAGGRAVNVVHLRDLTGKVTTALLVDDESGRKGSVLLLPDTLKLPSNGDSATTTVGQSLDAVGASATRDGLGTVLGAKVDGTWRLDTPFLQLLVAQLGGVKVDVNATVRENNKADGKVLAQPGKQVLLSGVASVAYATLQNPGETRDAQLARFGQVLEAVIRTMPTDLASATDDVHRMNSVADPSLPESALAGVLAQLAQLAKDGKVATSTLKTRPDGTLDEATAGAQVKEILGGVVQNAKGTGGSTRVAVVNASGSDAAGTSAGVQVQNAGLDALPASKAPAVQAASEIRYADDAKQAAAKSLAVSLGLPETAVKKVTDAQNADLVLVVGKDYQVPKTP</sequence>
<dbReference type="Pfam" id="PF03816">
    <property type="entry name" value="LytR_cpsA_psr"/>
    <property type="match status" value="1"/>
</dbReference>
<gene>
    <name evidence="6" type="primary">pdtA</name>
    <name evidence="6" type="ORF">GCM10023235_26610</name>
</gene>
<keyword evidence="6" id="KW-0808">Transferase</keyword>
<dbReference type="InterPro" id="IPR027381">
    <property type="entry name" value="LytR/CpsA/Psr_C"/>
</dbReference>
<dbReference type="PANTHER" id="PTHR33392">
    <property type="entry name" value="POLYISOPRENYL-TEICHOIC ACID--PEPTIDOGLYCAN TEICHOIC ACID TRANSFERASE TAGU"/>
    <property type="match status" value="1"/>
</dbReference>
<keyword evidence="3" id="KW-0812">Transmembrane</keyword>
<evidence type="ECO:0000259" key="5">
    <source>
        <dbReference type="Pfam" id="PF13399"/>
    </source>
</evidence>
<dbReference type="Pfam" id="PF13399">
    <property type="entry name" value="LytR_C"/>
    <property type="match status" value="1"/>
</dbReference>
<dbReference type="RefSeq" id="WP_345697029.1">
    <property type="nucleotide sequence ID" value="NZ_BAABIS010000001.1"/>
</dbReference>
<evidence type="ECO:0000256" key="1">
    <source>
        <dbReference type="ARBA" id="ARBA00006068"/>
    </source>
</evidence>
<dbReference type="InterPro" id="IPR050922">
    <property type="entry name" value="LytR/CpsA/Psr_CW_biosynth"/>
</dbReference>
<feature type="compositionally biased region" description="Low complexity" evidence="2">
    <location>
        <begin position="1"/>
        <end position="62"/>
    </location>
</feature>
<feature type="region of interest" description="Disordered" evidence="2">
    <location>
        <begin position="1"/>
        <end position="145"/>
    </location>
</feature>
<dbReference type="Proteomes" id="UP001501752">
    <property type="component" value="Unassembled WGS sequence"/>
</dbReference>
<comment type="caution">
    <text evidence="6">The sequence shown here is derived from an EMBL/GenBank/DDBJ whole genome shotgun (WGS) entry which is preliminary data.</text>
</comment>
<evidence type="ECO:0000256" key="2">
    <source>
        <dbReference type="SAM" id="MobiDB-lite"/>
    </source>
</evidence>
<feature type="compositionally biased region" description="Pro residues" evidence="2">
    <location>
        <begin position="102"/>
        <end position="114"/>
    </location>
</feature>
<keyword evidence="7" id="KW-1185">Reference proteome</keyword>
<keyword evidence="3" id="KW-1133">Transmembrane helix</keyword>